<protein>
    <submittedName>
        <fullName evidence="8">Vigilin</fullName>
    </submittedName>
</protein>
<dbReference type="CDD" id="cd22408">
    <property type="entry name" value="KH-I_Vigilin_rpt4"/>
    <property type="match status" value="1"/>
</dbReference>
<dbReference type="PANTHER" id="PTHR10627">
    <property type="entry name" value="SCP160"/>
    <property type="match status" value="1"/>
</dbReference>
<dbReference type="InterPro" id="IPR004088">
    <property type="entry name" value="KH_dom_type_1"/>
</dbReference>
<feature type="domain" description="K Homology" evidence="5">
    <location>
        <begin position="222"/>
        <end position="290"/>
    </location>
</feature>
<feature type="domain" description="K Homology" evidence="5">
    <location>
        <begin position="1077"/>
        <end position="1147"/>
    </location>
</feature>
<evidence type="ECO:0000256" key="1">
    <source>
        <dbReference type="ARBA" id="ARBA00022737"/>
    </source>
</evidence>
<feature type="domain" description="K Homology" evidence="5">
    <location>
        <begin position="787"/>
        <end position="856"/>
    </location>
</feature>
<keyword evidence="1" id="KW-0677">Repeat</keyword>
<accession>A0A0N4UWI5</accession>
<dbReference type="EMBL" id="UXUI01007229">
    <property type="protein sequence ID" value="VDD86421.1"/>
    <property type="molecule type" value="Genomic_DNA"/>
</dbReference>
<evidence type="ECO:0000259" key="5">
    <source>
        <dbReference type="SMART" id="SM00322"/>
    </source>
</evidence>
<feature type="domain" description="K Homology" evidence="5">
    <location>
        <begin position="652"/>
        <end position="708"/>
    </location>
</feature>
<dbReference type="CDD" id="cd22410">
    <property type="entry name" value="KH-I_Vigilin_rpt7"/>
    <property type="match status" value="1"/>
</dbReference>
<dbReference type="Proteomes" id="UP000274131">
    <property type="component" value="Unassembled WGS sequence"/>
</dbReference>
<evidence type="ECO:0000256" key="3">
    <source>
        <dbReference type="SAM" id="Coils"/>
    </source>
</evidence>
<proteinExistence type="predicted"/>
<dbReference type="OrthoDB" id="10027144at2759"/>
<reference evidence="8" key="1">
    <citation type="submission" date="2016-04" db="UniProtKB">
        <authorList>
            <consortium name="WormBaseParasite"/>
        </authorList>
    </citation>
    <scope>IDENTIFICATION</scope>
</reference>
<dbReference type="PANTHER" id="PTHR10627:SF31">
    <property type="entry name" value="DODECA-SATELLITE-BINDING PROTEIN 1, ISOFORM A"/>
    <property type="match status" value="1"/>
</dbReference>
<dbReference type="PROSITE" id="PS50084">
    <property type="entry name" value="KH_TYPE_1"/>
    <property type="match status" value="12"/>
</dbReference>
<evidence type="ECO:0000313" key="7">
    <source>
        <dbReference type="Proteomes" id="UP000274131"/>
    </source>
</evidence>
<dbReference type="GO" id="GO:0003729">
    <property type="term" value="F:mRNA binding"/>
    <property type="evidence" value="ECO:0007669"/>
    <property type="project" value="TreeGrafter"/>
</dbReference>
<dbReference type="CDD" id="cd22414">
    <property type="entry name" value="KH-I_Vigilin_rpt11"/>
    <property type="match status" value="1"/>
</dbReference>
<feature type="domain" description="K Homology" evidence="5">
    <location>
        <begin position="860"/>
        <end position="947"/>
    </location>
</feature>
<feature type="compositionally biased region" description="Polar residues" evidence="4">
    <location>
        <begin position="1"/>
        <end position="15"/>
    </location>
</feature>
<feature type="domain" description="K Homology" evidence="5">
    <location>
        <begin position="364"/>
        <end position="429"/>
    </location>
</feature>
<evidence type="ECO:0000256" key="4">
    <source>
        <dbReference type="SAM" id="MobiDB-lite"/>
    </source>
</evidence>
<dbReference type="STRING" id="51028.A0A0N4UWI5"/>
<dbReference type="CDD" id="cd22418">
    <property type="entry name" value="KH-I_Vigilin_rpt15"/>
    <property type="match status" value="1"/>
</dbReference>
<keyword evidence="3" id="KW-0175">Coiled coil</keyword>
<dbReference type="Gene3D" id="3.30.1370.10">
    <property type="entry name" value="K Homology domain, type 1"/>
    <property type="match status" value="14"/>
</dbReference>
<dbReference type="WBParaSite" id="EVEC_0000185601-mRNA-1">
    <property type="protein sequence ID" value="EVEC_0000185601-mRNA-1"/>
    <property type="gene ID" value="EVEC_0000185601"/>
</dbReference>
<dbReference type="SMART" id="SM00322">
    <property type="entry name" value="KH"/>
    <property type="match status" value="13"/>
</dbReference>
<feature type="domain" description="K Homology" evidence="5">
    <location>
        <begin position="506"/>
        <end position="575"/>
    </location>
</feature>
<dbReference type="CDD" id="cd22407">
    <property type="entry name" value="KH-I_Vigilin_rpt3"/>
    <property type="match status" value="1"/>
</dbReference>
<sequence length="1220" mass="136113">MENGMNFKSENSSAPTDLPSEGGLNLAPGAERHQASLAQNGNPVGPSGINHTNNNELVLNYSTDFPELPDSQTPDSEKILGGAWNKPPAVRSQIVTQVFQLHGDERASKFNANSFGSGSEEEHRCKEIARATGQGKVEEARARLVRGLQTQVTREISVPKEHHRVLIGKEGSKLRQLEQETNCRIIVPGREMASDVIKVVGPREGVEKALHEIQLVSDKQSKLAQENLLIPRIYYPWIRGPNNETVDALAAETGAKINIPPPAAQNEMIVITGEKEGVHRAAAAIKNIYEEKLANAKSVTCQVPKPQHRYIIGPQRKGLTEILKETGVSVEVPPEEENSHTITLRGDQDKLGPALALVYAKASSVITVEITCKPWMHKYLIGPKGTTLQTLVPNKDKVQIDFESGGVIILEGPPEYVKAAQTALNDQIQHLEEEMALETIKVHPSFHRHVIGRGGSLITKIKEETGVQIIIPNEVTNSDEIKVEGKKEGVKKAIEEITEIVKRIENEKSRDILIEQRLHKQIIGVKGEAIMKLREQYPTVVFTFPDHGKKSNIINLRGDKNEVDKLYKHLSAIHKELLEHNYQMTVPIFKEFHKHIVGKGGANVRKIREDTQTKIDLPGEDSREDKITVTGKKANVEKAVEQLTKIQNELASIVQKEVIIPQKVHSRLLGGGRRLIQDIQDECGGVVTIRGPKEDVANAEKLLLALAKDRELSSHEETVSAKPEFHRFLIGRGGVKIKKLRESYPDVRISFPRETDTDKETIHLVGKKEETSKVKKLFEEMINELSETVEIKFDVDPKFHRHFVIRGAAVLREIQDQNGGVTISFPRANSQDSKVTIKGYKQCVESAKARIEEIVEDLQAQVKIEVEIPAVHHRALLSNRGQKIQELCAKFNVQLKFPDRRLREEAAAAESQEKGDHEGPSPMDIITISGRDVRCQEAKEALLALVPVSKVMHEVNISIPQQDKNSDEVTVTGTAENVEAAVKDILKRVEELEEAAEDRKRRSFKLEVNVPAEYHTRLIGFGGNVVSDLRNRHNVQISFPDKDAVAMDKITLTGKCYEANCIACKEEIEAIINESQSLFAQEISLDASFHPRLIGLKGRNVRKIMDEYQVEIRFPRSTDPDPNLVVVAGKDEDSVFDCIDRLRGMEEDYLQATGNFDRNERGQYLAQRLPEPAPPPKPVEVQIKGAPWQLDMQSDEQFPPMGNSQTTGSVSGVWGGARRF</sequence>
<evidence type="ECO:0000256" key="2">
    <source>
        <dbReference type="PROSITE-ProRule" id="PRU00117"/>
    </source>
</evidence>
<feature type="coiled-coil region" evidence="3">
    <location>
        <begin position="975"/>
        <end position="1002"/>
    </location>
</feature>
<organism evidence="8">
    <name type="scientific">Enterobius vermicularis</name>
    <name type="common">Human pinworm</name>
    <dbReference type="NCBI Taxonomy" id="51028"/>
    <lineage>
        <taxon>Eukaryota</taxon>
        <taxon>Metazoa</taxon>
        <taxon>Ecdysozoa</taxon>
        <taxon>Nematoda</taxon>
        <taxon>Chromadorea</taxon>
        <taxon>Rhabditida</taxon>
        <taxon>Spirurina</taxon>
        <taxon>Oxyuridomorpha</taxon>
        <taxon>Oxyuroidea</taxon>
        <taxon>Oxyuridae</taxon>
        <taxon>Enterobius</taxon>
    </lineage>
</organism>
<dbReference type="CDD" id="cd02394">
    <property type="entry name" value="KH-I_Vigilin_rpt6"/>
    <property type="match status" value="1"/>
</dbReference>
<feature type="coiled-coil region" evidence="3">
    <location>
        <begin position="629"/>
        <end position="656"/>
    </location>
</feature>
<dbReference type="Pfam" id="PF00013">
    <property type="entry name" value="KH_1"/>
    <property type="match status" value="12"/>
</dbReference>
<dbReference type="AlphaFoldDB" id="A0A0N4UWI5"/>
<name>A0A0N4UWI5_ENTVE</name>
<feature type="domain" description="K Homology" evidence="5">
    <location>
        <begin position="580"/>
        <end position="648"/>
    </location>
</feature>
<feature type="domain" description="K Homology" evidence="5">
    <location>
        <begin position="713"/>
        <end position="783"/>
    </location>
</feature>
<dbReference type="SUPFAM" id="SSF54791">
    <property type="entry name" value="Eukaryotic type KH-domain (KH-domain type I)"/>
    <property type="match status" value="13"/>
</dbReference>
<feature type="domain" description="K Homology" evidence="5">
    <location>
        <begin position="1002"/>
        <end position="1073"/>
    </location>
</feature>
<keyword evidence="7" id="KW-1185">Reference proteome</keyword>
<dbReference type="CDD" id="cd22411">
    <property type="entry name" value="KH-I_Vigilin_rpt8"/>
    <property type="match status" value="1"/>
</dbReference>
<keyword evidence="2" id="KW-0694">RNA-binding</keyword>
<reference evidence="6 7" key="2">
    <citation type="submission" date="2018-10" db="EMBL/GenBank/DDBJ databases">
        <authorList>
            <consortium name="Pathogen Informatics"/>
        </authorList>
    </citation>
    <scope>NUCLEOTIDE SEQUENCE [LARGE SCALE GENOMIC DNA]</scope>
</reference>
<feature type="compositionally biased region" description="Polar residues" evidence="4">
    <location>
        <begin position="1199"/>
        <end position="1210"/>
    </location>
</feature>
<feature type="domain" description="K Homology" evidence="5">
    <location>
        <begin position="295"/>
        <end position="363"/>
    </location>
</feature>
<gene>
    <name evidence="6" type="ORF">EVEC_LOCUS1564</name>
</gene>
<feature type="region of interest" description="Disordered" evidence="4">
    <location>
        <begin position="1"/>
        <end position="53"/>
    </location>
</feature>
<dbReference type="CDD" id="cd22406">
    <property type="entry name" value="KH-I_Vigilin_rpt2"/>
    <property type="match status" value="1"/>
</dbReference>
<evidence type="ECO:0000313" key="6">
    <source>
        <dbReference type="EMBL" id="VDD86421.1"/>
    </source>
</evidence>
<dbReference type="CDD" id="cd22417">
    <property type="entry name" value="KH-I_Vigilin_rpt14"/>
    <property type="match status" value="1"/>
</dbReference>
<feature type="region of interest" description="Disordered" evidence="4">
    <location>
        <begin position="1199"/>
        <end position="1220"/>
    </location>
</feature>
<dbReference type="InterPro" id="IPR004087">
    <property type="entry name" value="KH_dom"/>
</dbReference>
<dbReference type="InterPro" id="IPR036612">
    <property type="entry name" value="KH_dom_type_1_sf"/>
</dbReference>
<feature type="domain" description="K Homology" evidence="5">
    <location>
        <begin position="150"/>
        <end position="218"/>
    </location>
</feature>
<evidence type="ECO:0000313" key="8">
    <source>
        <dbReference type="WBParaSite" id="EVEC_0000185601-mRNA-1"/>
    </source>
</evidence>
<feature type="domain" description="K Homology" evidence="5">
    <location>
        <begin position="434"/>
        <end position="502"/>
    </location>
</feature>